<feature type="domain" description="Glycosyl transferase family 1" evidence="3">
    <location>
        <begin position="116"/>
        <end position="271"/>
    </location>
</feature>
<evidence type="ECO:0008006" key="6">
    <source>
        <dbReference type="Google" id="ProtNLM"/>
    </source>
</evidence>
<dbReference type="PANTHER" id="PTHR12526:SF510">
    <property type="entry name" value="D-INOSITOL 3-PHOSPHATE GLYCOSYLTRANSFERASE"/>
    <property type="match status" value="1"/>
</dbReference>
<dbReference type="Pfam" id="PF00534">
    <property type="entry name" value="Glycos_transf_1"/>
    <property type="match status" value="1"/>
</dbReference>
<evidence type="ECO:0000313" key="5">
    <source>
        <dbReference type="EMBL" id="VAX42473.1"/>
    </source>
</evidence>
<dbReference type="Gene3D" id="3.40.50.2000">
    <property type="entry name" value="Glycogen Phosphorylase B"/>
    <property type="match status" value="2"/>
</dbReference>
<reference evidence="5" key="1">
    <citation type="submission" date="2018-06" db="EMBL/GenBank/DDBJ databases">
        <authorList>
            <person name="Zhirakovskaya E."/>
        </authorList>
    </citation>
    <scope>NUCLEOTIDE SEQUENCE</scope>
</reference>
<sequence>MDIIYDPTYQMTLISGPATKITGTKRISVVVNDPQKDLIHYETRFRRTKRRLLRKRYQSADVVLAVSKGVRDKMIKYYGLADSLVRTIYYPIDTERIDRLLKEPSELLSDSNSNFNVICSGRLHSQKGYVYLIEAAHQLINIRKHDQLQFHILGQGPLREELSALIHQLGLEQSVHLKGFQMNPFSLIKQAQLFCLPSLFEGLPNTLLEAMVCEVPVLATDCPHGPREILKQGEFGQLVPLKDPTALADAIEGTMLNYDKWQALVPAARKRVEETFSLKIGMQKHEELFLELHG</sequence>
<feature type="domain" description="Glycosyltransferase subfamily 4-like N-terminal" evidence="4">
    <location>
        <begin position="40"/>
        <end position="96"/>
    </location>
</feature>
<accession>A0A3B1DYY8</accession>
<protein>
    <recommendedName>
        <fullName evidence="6">Glycosyl transferase family 1 domain-containing protein</fullName>
    </recommendedName>
</protein>
<dbReference type="Pfam" id="PF13439">
    <property type="entry name" value="Glyco_transf_4"/>
    <property type="match status" value="1"/>
</dbReference>
<organism evidence="5">
    <name type="scientific">hydrothermal vent metagenome</name>
    <dbReference type="NCBI Taxonomy" id="652676"/>
    <lineage>
        <taxon>unclassified sequences</taxon>
        <taxon>metagenomes</taxon>
        <taxon>ecological metagenomes</taxon>
    </lineage>
</organism>
<dbReference type="SUPFAM" id="SSF53756">
    <property type="entry name" value="UDP-Glycosyltransferase/glycogen phosphorylase"/>
    <property type="match status" value="1"/>
</dbReference>
<evidence type="ECO:0000259" key="4">
    <source>
        <dbReference type="Pfam" id="PF13439"/>
    </source>
</evidence>
<dbReference type="InterPro" id="IPR001296">
    <property type="entry name" value="Glyco_trans_1"/>
</dbReference>
<dbReference type="EMBL" id="UOGL01000659">
    <property type="protein sequence ID" value="VAX42473.1"/>
    <property type="molecule type" value="Genomic_DNA"/>
</dbReference>
<evidence type="ECO:0000256" key="1">
    <source>
        <dbReference type="ARBA" id="ARBA00022676"/>
    </source>
</evidence>
<dbReference type="GO" id="GO:0016757">
    <property type="term" value="F:glycosyltransferase activity"/>
    <property type="evidence" value="ECO:0007669"/>
    <property type="project" value="UniProtKB-KW"/>
</dbReference>
<evidence type="ECO:0000259" key="3">
    <source>
        <dbReference type="Pfam" id="PF00534"/>
    </source>
</evidence>
<evidence type="ECO:0000256" key="2">
    <source>
        <dbReference type="ARBA" id="ARBA00022679"/>
    </source>
</evidence>
<keyword evidence="2" id="KW-0808">Transferase</keyword>
<dbReference type="CDD" id="cd03811">
    <property type="entry name" value="GT4_GT28_WabH-like"/>
    <property type="match status" value="1"/>
</dbReference>
<proteinExistence type="predicted"/>
<dbReference type="InterPro" id="IPR028098">
    <property type="entry name" value="Glyco_trans_4-like_N"/>
</dbReference>
<dbReference type="AlphaFoldDB" id="A0A3B1DYY8"/>
<dbReference type="PANTHER" id="PTHR12526">
    <property type="entry name" value="GLYCOSYLTRANSFERASE"/>
    <property type="match status" value="1"/>
</dbReference>
<gene>
    <name evidence="5" type="ORF">MNBD_PLANCTO02-1852</name>
</gene>
<keyword evidence="1" id="KW-0328">Glycosyltransferase</keyword>
<name>A0A3B1DYY8_9ZZZZ</name>